<dbReference type="EMBL" id="CABDUW010001202">
    <property type="protein sequence ID" value="VTJ79581.1"/>
    <property type="molecule type" value="Genomic_DNA"/>
</dbReference>
<proteinExistence type="predicted"/>
<protein>
    <submittedName>
        <fullName evidence="2">Uncharacterized protein</fullName>
    </submittedName>
</protein>
<dbReference type="Proteomes" id="UP000335636">
    <property type="component" value="Unassembled WGS sequence"/>
</dbReference>
<evidence type="ECO:0000256" key="1">
    <source>
        <dbReference type="SAM" id="MobiDB-lite"/>
    </source>
</evidence>
<keyword evidence="3" id="KW-1185">Reference proteome</keyword>
<accession>A0A5E4CF50</accession>
<feature type="compositionally biased region" description="Polar residues" evidence="1">
    <location>
        <begin position="12"/>
        <end position="21"/>
    </location>
</feature>
<feature type="region of interest" description="Disordered" evidence="1">
    <location>
        <begin position="1"/>
        <end position="23"/>
    </location>
</feature>
<sequence>MSVPNMPELSEGVQSSRNGESSCRKHPCREAAVAIGGGTDSSAGINEVCLRNSADFSPVVAVVVSNW</sequence>
<dbReference type="AlphaFoldDB" id="A0A5E4CF50"/>
<evidence type="ECO:0000313" key="2">
    <source>
        <dbReference type="EMBL" id="VTJ79581.1"/>
    </source>
</evidence>
<gene>
    <name evidence="2" type="ORF">MONAX_5E017163</name>
</gene>
<name>A0A5E4CF50_MARMO</name>
<evidence type="ECO:0000313" key="3">
    <source>
        <dbReference type="Proteomes" id="UP000335636"/>
    </source>
</evidence>
<organism evidence="2 3">
    <name type="scientific">Marmota monax</name>
    <name type="common">Woodchuck</name>
    <dbReference type="NCBI Taxonomy" id="9995"/>
    <lineage>
        <taxon>Eukaryota</taxon>
        <taxon>Metazoa</taxon>
        <taxon>Chordata</taxon>
        <taxon>Craniata</taxon>
        <taxon>Vertebrata</taxon>
        <taxon>Euteleostomi</taxon>
        <taxon>Mammalia</taxon>
        <taxon>Eutheria</taxon>
        <taxon>Euarchontoglires</taxon>
        <taxon>Glires</taxon>
        <taxon>Rodentia</taxon>
        <taxon>Sciuromorpha</taxon>
        <taxon>Sciuridae</taxon>
        <taxon>Xerinae</taxon>
        <taxon>Marmotini</taxon>
        <taxon>Marmota</taxon>
    </lineage>
</organism>
<comment type="caution">
    <text evidence="2">The sequence shown here is derived from an EMBL/GenBank/DDBJ whole genome shotgun (WGS) entry which is preliminary data.</text>
</comment>
<reference evidence="2" key="1">
    <citation type="submission" date="2019-04" db="EMBL/GenBank/DDBJ databases">
        <authorList>
            <person name="Alioto T."/>
            <person name="Alioto T."/>
        </authorList>
    </citation>
    <scope>NUCLEOTIDE SEQUENCE [LARGE SCALE GENOMIC DNA]</scope>
</reference>